<dbReference type="STRING" id="68775.A0A5C3LF63"/>
<organism evidence="2 3">
    <name type="scientific">Crucibulum laeve</name>
    <dbReference type="NCBI Taxonomy" id="68775"/>
    <lineage>
        <taxon>Eukaryota</taxon>
        <taxon>Fungi</taxon>
        <taxon>Dikarya</taxon>
        <taxon>Basidiomycota</taxon>
        <taxon>Agaricomycotina</taxon>
        <taxon>Agaricomycetes</taxon>
        <taxon>Agaricomycetidae</taxon>
        <taxon>Agaricales</taxon>
        <taxon>Agaricineae</taxon>
        <taxon>Nidulariaceae</taxon>
        <taxon>Crucibulum</taxon>
    </lineage>
</organism>
<protein>
    <submittedName>
        <fullName evidence="2">Uncharacterized protein</fullName>
    </submittedName>
</protein>
<feature type="chain" id="PRO_5022972548" evidence="1">
    <location>
        <begin position="19"/>
        <end position="689"/>
    </location>
</feature>
<dbReference type="AlphaFoldDB" id="A0A5C3LF63"/>
<dbReference type="InterPro" id="IPR011050">
    <property type="entry name" value="Pectin_lyase_fold/virulence"/>
</dbReference>
<keyword evidence="1" id="KW-0732">Signal</keyword>
<sequence>MKLFTVVTAFAIISPSLAALVDLTSSNRRAHIEGLPDWSKAGYEKGLKALPSDDTLIGKTITAAQLASTYGVITDDGKDDTAGLQKAIEENPGSNDAFTLILLPQGTINLSFTIYLSSNYLILRGAGNDPSSGTILSFRPDKNTKYDVLNVNGASWDQANTTVGWAYTEPTDNSKGIKEFSGSALGGWLWPGRSVFRVGSKRIAPKFVTPASLAPDNRKDIFYGSVNYHWRNDTGIKGFMADQSKEIAGHAGTRKVYINPENNSWKADPGTDVWIAAPVRSVDYDSWQVKNPEYYQNEFMFQDWFTATGSGTDEQGSFVELDHDLAFDVYSSSTAGGATQMANDTYYAKVMPIEDPVHHVGIEDIYLTQAMPDLSVADANKNYGNMAPESAMHGIVFRYARDSWVRNIQTFMTGSHPIATEAARNLQIQDNIFDGAWNKGAGGNGYLRGSRVWDSLNLRHFTFQWSAMRNVATMMNMTNDLNLHGGQEGYNLLELNYVSAPYSHRAGNCNSNCGGEGGSQEGGTWAPIYWATGNKASKWSGASGPQNVFFRNYMIKAFTAGSSQTDYEPVLFQEGWFSLEQNLAIWMGPESKAGSQYQHLSSSGGSDLLVDWEGHQQDKFMSNPGLGINGDMTDTQISLFLRDVTNGTEITRYSSIDGSRSGAGRHASLGTFSLLGYSICIALLTAVAV</sequence>
<dbReference type="OrthoDB" id="73875at2759"/>
<dbReference type="SUPFAM" id="SSF51126">
    <property type="entry name" value="Pectin lyase-like"/>
    <property type="match status" value="1"/>
</dbReference>
<proteinExistence type="predicted"/>
<evidence type="ECO:0000313" key="2">
    <source>
        <dbReference type="EMBL" id="TFK31285.1"/>
    </source>
</evidence>
<evidence type="ECO:0000256" key="1">
    <source>
        <dbReference type="SAM" id="SignalP"/>
    </source>
</evidence>
<accession>A0A5C3LF63</accession>
<dbReference type="InterPro" id="IPR012334">
    <property type="entry name" value="Pectin_lyas_fold"/>
</dbReference>
<feature type="signal peptide" evidence="1">
    <location>
        <begin position="1"/>
        <end position="18"/>
    </location>
</feature>
<name>A0A5C3LF63_9AGAR</name>
<keyword evidence="3" id="KW-1185">Reference proteome</keyword>
<evidence type="ECO:0000313" key="3">
    <source>
        <dbReference type="Proteomes" id="UP000308652"/>
    </source>
</evidence>
<dbReference type="Gene3D" id="2.160.20.10">
    <property type="entry name" value="Single-stranded right-handed beta-helix, Pectin lyase-like"/>
    <property type="match status" value="1"/>
</dbReference>
<reference evidence="2 3" key="1">
    <citation type="journal article" date="2019" name="Nat. Ecol. Evol.">
        <title>Megaphylogeny resolves global patterns of mushroom evolution.</title>
        <authorList>
            <person name="Varga T."/>
            <person name="Krizsan K."/>
            <person name="Foldi C."/>
            <person name="Dima B."/>
            <person name="Sanchez-Garcia M."/>
            <person name="Sanchez-Ramirez S."/>
            <person name="Szollosi G.J."/>
            <person name="Szarkandi J.G."/>
            <person name="Papp V."/>
            <person name="Albert L."/>
            <person name="Andreopoulos W."/>
            <person name="Angelini C."/>
            <person name="Antonin V."/>
            <person name="Barry K.W."/>
            <person name="Bougher N.L."/>
            <person name="Buchanan P."/>
            <person name="Buyck B."/>
            <person name="Bense V."/>
            <person name="Catcheside P."/>
            <person name="Chovatia M."/>
            <person name="Cooper J."/>
            <person name="Damon W."/>
            <person name="Desjardin D."/>
            <person name="Finy P."/>
            <person name="Geml J."/>
            <person name="Haridas S."/>
            <person name="Hughes K."/>
            <person name="Justo A."/>
            <person name="Karasinski D."/>
            <person name="Kautmanova I."/>
            <person name="Kiss B."/>
            <person name="Kocsube S."/>
            <person name="Kotiranta H."/>
            <person name="LaButti K.M."/>
            <person name="Lechner B.E."/>
            <person name="Liimatainen K."/>
            <person name="Lipzen A."/>
            <person name="Lukacs Z."/>
            <person name="Mihaltcheva S."/>
            <person name="Morgado L.N."/>
            <person name="Niskanen T."/>
            <person name="Noordeloos M.E."/>
            <person name="Ohm R.A."/>
            <person name="Ortiz-Santana B."/>
            <person name="Ovrebo C."/>
            <person name="Racz N."/>
            <person name="Riley R."/>
            <person name="Savchenko A."/>
            <person name="Shiryaev A."/>
            <person name="Soop K."/>
            <person name="Spirin V."/>
            <person name="Szebenyi C."/>
            <person name="Tomsovsky M."/>
            <person name="Tulloss R.E."/>
            <person name="Uehling J."/>
            <person name="Grigoriev I.V."/>
            <person name="Vagvolgyi C."/>
            <person name="Papp T."/>
            <person name="Martin F.M."/>
            <person name="Miettinen O."/>
            <person name="Hibbett D.S."/>
            <person name="Nagy L.G."/>
        </authorList>
    </citation>
    <scope>NUCLEOTIDE SEQUENCE [LARGE SCALE GENOMIC DNA]</scope>
    <source>
        <strain evidence="2 3">CBS 166.37</strain>
    </source>
</reference>
<dbReference type="EMBL" id="ML213792">
    <property type="protein sequence ID" value="TFK31285.1"/>
    <property type="molecule type" value="Genomic_DNA"/>
</dbReference>
<gene>
    <name evidence="2" type="ORF">BDQ12DRAFT_729689</name>
</gene>
<dbReference type="Proteomes" id="UP000308652">
    <property type="component" value="Unassembled WGS sequence"/>
</dbReference>